<evidence type="ECO:0000313" key="11">
    <source>
        <dbReference type="Proteomes" id="UP000095401"/>
    </source>
</evidence>
<dbReference type="EMBL" id="CP017415">
    <property type="protein sequence ID" value="AOU97669.1"/>
    <property type="molecule type" value="Genomic_DNA"/>
</dbReference>
<dbReference type="NCBIfam" id="TIGR00589">
    <property type="entry name" value="ogt"/>
    <property type="match status" value="1"/>
</dbReference>
<dbReference type="InterPro" id="IPR036217">
    <property type="entry name" value="MethylDNA_cys_MeTrfase_DNAb"/>
</dbReference>
<comment type="catalytic activity">
    <reaction evidence="8">
        <text>a 6-O-methyl-2'-deoxyguanosine in DNA + L-cysteinyl-[protein] = S-methyl-L-cysteinyl-[protein] + a 2'-deoxyguanosine in DNA</text>
        <dbReference type="Rhea" id="RHEA:24000"/>
        <dbReference type="Rhea" id="RHEA-COMP:10131"/>
        <dbReference type="Rhea" id="RHEA-COMP:10132"/>
        <dbReference type="Rhea" id="RHEA-COMP:11367"/>
        <dbReference type="Rhea" id="RHEA-COMP:11368"/>
        <dbReference type="ChEBI" id="CHEBI:29950"/>
        <dbReference type="ChEBI" id="CHEBI:82612"/>
        <dbReference type="ChEBI" id="CHEBI:85445"/>
        <dbReference type="ChEBI" id="CHEBI:85448"/>
        <dbReference type="EC" id="2.1.1.63"/>
    </reaction>
</comment>
<organism evidence="10 11">
    <name type="scientific">Acidihalobacter yilgarnensis</name>
    <dbReference type="NCBI Taxonomy" id="2819280"/>
    <lineage>
        <taxon>Bacteria</taxon>
        <taxon>Pseudomonadati</taxon>
        <taxon>Pseudomonadota</taxon>
        <taxon>Gammaproteobacteria</taxon>
        <taxon>Chromatiales</taxon>
        <taxon>Ectothiorhodospiraceae</taxon>
        <taxon>Acidihalobacter</taxon>
    </lineage>
</organism>
<keyword evidence="5" id="KW-0808">Transferase</keyword>
<feature type="domain" description="HTH araC/xylS-type" evidence="9">
    <location>
        <begin position="1"/>
        <end position="34"/>
    </location>
</feature>
<dbReference type="Pfam" id="PF01035">
    <property type="entry name" value="DNA_binding_1"/>
    <property type="match status" value="1"/>
</dbReference>
<dbReference type="InterPro" id="IPR001497">
    <property type="entry name" value="MethylDNA_cys_MeTrfase_AS"/>
</dbReference>
<evidence type="ECO:0000256" key="7">
    <source>
        <dbReference type="ARBA" id="ARBA00023204"/>
    </source>
</evidence>
<dbReference type="Proteomes" id="UP000095401">
    <property type="component" value="Chromosome"/>
</dbReference>
<sequence>MIEAQIDTGFESPSAFRGAFAKLLGQAPGDFAPNARLLADWIETPLGAMVAVSDRHSLQLLEFVDRRALPSELRQLRNRVNGSLGFGRPDPTEQVADELGRYLVGEGAEFTTPISLHGSAFTQRVWRVLQEIPPGHTRSYSEVARIIGQPTAIRAVARANGANQLAIVIPCHRVIGADGSLTGYGGGLWRKQRLIELERAYR</sequence>
<keyword evidence="11" id="KW-1185">Reference proteome</keyword>
<dbReference type="InterPro" id="IPR018060">
    <property type="entry name" value="HTH_AraC"/>
</dbReference>
<evidence type="ECO:0000259" key="9">
    <source>
        <dbReference type="PROSITE" id="PS01124"/>
    </source>
</evidence>
<dbReference type="Gene3D" id="1.10.10.10">
    <property type="entry name" value="Winged helix-like DNA-binding domain superfamily/Winged helix DNA-binding domain"/>
    <property type="match status" value="1"/>
</dbReference>
<evidence type="ECO:0000256" key="6">
    <source>
        <dbReference type="ARBA" id="ARBA00022763"/>
    </source>
</evidence>
<dbReference type="FunFam" id="1.10.10.10:FF:000214">
    <property type="entry name" value="Methylated-DNA--protein-cysteine methyltransferase"/>
    <property type="match status" value="1"/>
</dbReference>
<evidence type="ECO:0000313" key="10">
    <source>
        <dbReference type="EMBL" id="AOU97669.1"/>
    </source>
</evidence>
<dbReference type="AlphaFoldDB" id="A0A1D8IMH8"/>
<gene>
    <name evidence="10" type="ORF">BI364_06600</name>
</gene>
<evidence type="ECO:0000256" key="5">
    <source>
        <dbReference type="ARBA" id="ARBA00022679"/>
    </source>
</evidence>
<evidence type="ECO:0000256" key="2">
    <source>
        <dbReference type="ARBA" id="ARBA00008711"/>
    </source>
</evidence>
<proteinExistence type="inferred from homology"/>
<dbReference type="GO" id="GO:0043565">
    <property type="term" value="F:sequence-specific DNA binding"/>
    <property type="evidence" value="ECO:0007669"/>
    <property type="project" value="InterPro"/>
</dbReference>
<keyword evidence="7" id="KW-0234">DNA repair</keyword>
<dbReference type="SUPFAM" id="SSF46767">
    <property type="entry name" value="Methylated DNA-protein cysteine methyltransferase, C-terminal domain"/>
    <property type="match status" value="1"/>
</dbReference>
<dbReference type="RefSeq" id="WP_070078054.1">
    <property type="nucleotide sequence ID" value="NZ_CP017415.1"/>
</dbReference>
<dbReference type="PANTHER" id="PTHR10815:SF5">
    <property type="entry name" value="METHYLATED-DNA--PROTEIN-CYSTEINE METHYLTRANSFERASE"/>
    <property type="match status" value="1"/>
</dbReference>
<dbReference type="CDD" id="cd06445">
    <property type="entry name" value="ATase"/>
    <property type="match status" value="1"/>
</dbReference>
<accession>A0A1D8IMH8</accession>
<evidence type="ECO:0000256" key="4">
    <source>
        <dbReference type="ARBA" id="ARBA00022603"/>
    </source>
</evidence>
<name>A0A1D8IMH8_9GAMM</name>
<keyword evidence="6" id="KW-0227">DNA damage</keyword>
<dbReference type="PANTHER" id="PTHR10815">
    <property type="entry name" value="METHYLATED-DNA--PROTEIN-CYSTEINE METHYLTRANSFERASE"/>
    <property type="match status" value="1"/>
</dbReference>
<dbReference type="InterPro" id="IPR036631">
    <property type="entry name" value="MGMT_N_sf"/>
</dbReference>
<evidence type="ECO:0000256" key="1">
    <source>
        <dbReference type="ARBA" id="ARBA00001286"/>
    </source>
</evidence>
<dbReference type="InterPro" id="IPR014048">
    <property type="entry name" value="MethylDNA_cys_MeTrfase_DNA-bd"/>
</dbReference>
<dbReference type="PROSITE" id="PS01124">
    <property type="entry name" value="HTH_ARAC_FAMILY_2"/>
    <property type="match status" value="1"/>
</dbReference>
<dbReference type="GO" id="GO:0032259">
    <property type="term" value="P:methylation"/>
    <property type="evidence" value="ECO:0007669"/>
    <property type="project" value="UniProtKB-KW"/>
</dbReference>
<dbReference type="GO" id="GO:0003700">
    <property type="term" value="F:DNA-binding transcription factor activity"/>
    <property type="evidence" value="ECO:0007669"/>
    <property type="project" value="InterPro"/>
</dbReference>
<reference evidence="11" key="1">
    <citation type="submission" date="2016-09" db="EMBL/GenBank/DDBJ databases">
        <title>Acidihalobacter prosperus F5.</title>
        <authorList>
            <person name="Khaleque H.N."/>
            <person name="Ramsay J.P."/>
            <person name="Kaksonen A.H."/>
            <person name="Boxall N.J."/>
            <person name="Watkin E.L.J."/>
        </authorList>
    </citation>
    <scope>NUCLEOTIDE SEQUENCE [LARGE SCALE GENOMIC DNA]</scope>
    <source>
        <strain evidence="11">F5</strain>
    </source>
</reference>
<dbReference type="EC" id="2.1.1.63" evidence="3"/>
<dbReference type="KEGG" id="aprs:BI364_06600"/>
<evidence type="ECO:0000256" key="3">
    <source>
        <dbReference type="ARBA" id="ARBA00011918"/>
    </source>
</evidence>
<evidence type="ECO:0000256" key="8">
    <source>
        <dbReference type="ARBA" id="ARBA00049348"/>
    </source>
</evidence>
<comment type="similarity">
    <text evidence="2">Belongs to the MGMT family.</text>
</comment>
<dbReference type="PROSITE" id="PS00374">
    <property type="entry name" value="MGMT"/>
    <property type="match status" value="1"/>
</dbReference>
<keyword evidence="4" id="KW-0489">Methyltransferase</keyword>
<protein>
    <recommendedName>
        <fullName evidence="3">methylated-DNA--[protein]-cysteine S-methyltransferase</fullName>
        <ecNumber evidence="3">2.1.1.63</ecNumber>
    </recommendedName>
</protein>
<dbReference type="Gene3D" id="3.30.160.70">
    <property type="entry name" value="Methylated DNA-protein cysteine methyltransferase domain"/>
    <property type="match status" value="1"/>
</dbReference>
<dbReference type="GO" id="GO:0003908">
    <property type="term" value="F:methylated-DNA-[protein]-cysteine S-methyltransferase activity"/>
    <property type="evidence" value="ECO:0007669"/>
    <property type="project" value="UniProtKB-EC"/>
</dbReference>
<comment type="catalytic activity">
    <reaction evidence="1">
        <text>a 4-O-methyl-thymidine in DNA + L-cysteinyl-[protein] = a thymidine in DNA + S-methyl-L-cysteinyl-[protein]</text>
        <dbReference type="Rhea" id="RHEA:53428"/>
        <dbReference type="Rhea" id="RHEA-COMP:10131"/>
        <dbReference type="Rhea" id="RHEA-COMP:10132"/>
        <dbReference type="Rhea" id="RHEA-COMP:13555"/>
        <dbReference type="Rhea" id="RHEA-COMP:13556"/>
        <dbReference type="ChEBI" id="CHEBI:29950"/>
        <dbReference type="ChEBI" id="CHEBI:82612"/>
        <dbReference type="ChEBI" id="CHEBI:137386"/>
        <dbReference type="ChEBI" id="CHEBI:137387"/>
        <dbReference type="EC" id="2.1.1.63"/>
    </reaction>
</comment>
<dbReference type="SUPFAM" id="SSF53155">
    <property type="entry name" value="Methylated DNA-protein cysteine methyltransferase domain"/>
    <property type="match status" value="1"/>
</dbReference>
<dbReference type="GO" id="GO:0006281">
    <property type="term" value="P:DNA repair"/>
    <property type="evidence" value="ECO:0007669"/>
    <property type="project" value="UniProtKB-KW"/>
</dbReference>
<dbReference type="InterPro" id="IPR036388">
    <property type="entry name" value="WH-like_DNA-bd_sf"/>
</dbReference>